<dbReference type="GO" id="GO:0005975">
    <property type="term" value="P:carbohydrate metabolic process"/>
    <property type="evidence" value="ECO:0007669"/>
    <property type="project" value="InterPro"/>
</dbReference>
<dbReference type="InterPro" id="IPR053516">
    <property type="entry name" value="GLMA"/>
</dbReference>
<dbReference type="OrthoDB" id="85141at2157"/>
<dbReference type="SUPFAM" id="SSF51445">
    <property type="entry name" value="(Trans)glycosidases"/>
    <property type="match status" value="1"/>
</dbReference>
<feature type="domain" description="GLMA-like C-terminal" evidence="5">
    <location>
        <begin position="654"/>
        <end position="784"/>
    </location>
</feature>
<feature type="domain" description="Glycoside hydrolase family 42 N-terminal" evidence="4">
    <location>
        <begin position="26"/>
        <end position="412"/>
    </location>
</feature>
<dbReference type="NCBIfam" id="NF041127">
    <property type="entry name" value="exo_beta_glucsam"/>
    <property type="match status" value="1"/>
</dbReference>
<dbReference type="GO" id="GO:0009341">
    <property type="term" value="C:beta-galactosidase complex"/>
    <property type="evidence" value="ECO:0007669"/>
    <property type="project" value="InterPro"/>
</dbReference>
<protein>
    <submittedName>
        <fullName evidence="7">Beta-galactosidase</fullName>
    </submittedName>
</protein>
<keyword evidence="2" id="KW-0378">Hydrolase</keyword>
<dbReference type="Proteomes" id="UP000250179">
    <property type="component" value="Chromosome"/>
</dbReference>
<dbReference type="InterPro" id="IPR017853">
    <property type="entry name" value="GH"/>
</dbReference>
<reference evidence="7 8" key="1">
    <citation type="submission" date="2016-03" db="EMBL/GenBank/DDBJ databases">
        <title>Complete genome sequence of Thermococcus profundus strain DT5432.</title>
        <authorList>
            <person name="Oger P.M."/>
        </authorList>
    </citation>
    <scope>NUCLEOTIDE SEQUENCE [LARGE SCALE GENOMIC DNA]</scope>
    <source>
        <strain evidence="7 8">DT 5432</strain>
    </source>
</reference>
<evidence type="ECO:0000259" key="6">
    <source>
        <dbReference type="Pfam" id="PF22369"/>
    </source>
</evidence>
<dbReference type="Pfam" id="PF22369">
    <property type="entry name" value="GLMA_2nd"/>
    <property type="match status" value="1"/>
</dbReference>
<comment type="similarity">
    <text evidence="1">Belongs to the glycosyl hydrolase 35 family.</text>
</comment>
<dbReference type="InterPro" id="IPR013529">
    <property type="entry name" value="Glyco_hydro_42_N"/>
</dbReference>
<dbReference type="AlphaFoldDB" id="A0A2Z2M9Z2"/>
<evidence type="ECO:0000313" key="8">
    <source>
        <dbReference type="Proteomes" id="UP000250179"/>
    </source>
</evidence>
<dbReference type="PANTHER" id="PTHR23421">
    <property type="entry name" value="BETA-GALACTOSIDASE RELATED"/>
    <property type="match status" value="1"/>
</dbReference>
<dbReference type="InterPro" id="IPR001944">
    <property type="entry name" value="Glycoside_Hdrlase_35"/>
</dbReference>
<feature type="domain" description="GLMA-like second" evidence="6">
    <location>
        <begin position="457"/>
        <end position="586"/>
    </location>
</feature>
<dbReference type="KEGG" id="tprf:A3L09_08970"/>
<dbReference type="Pfam" id="PF22345">
    <property type="entry name" value="GLMA_C"/>
    <property type="match status" value="1"/>
</dbReference>
<dbReference type="CDD" id="cd03143">
    <property type="entry name" value="A4_beta-galactosidase_middle_domain"/>
    <property type="match status" value="1"/>
</dbReference>
<organism evidence="7 8">
    <name type="scientific">Thermococcus profundus</name>
    <dbReference type="NCBI Taxonomy" id="49899"/>
    <lineage>
        <taxon>Archaea</taxon>
        <taxon>Methanobacteriati</taxon>
        <taxon>Methanobacteriota</taxon>
        <taxon>Thermococci</taxon>
        <taxon>Thermococcales</taxon>
        <taxon>Thermococcaceae</taxon>
        <taxon>Thermococcus</taxon>
    </lineage>
</organism>
<gene>
    <name evidence="7" type="ORF">A3L09_08970</name>
</gene>
<dbReference type="InterPro" id="IPR029062">
    <property type="entry name" value="Class_I_gatase-like"/>
</dbReference>
<keyword evidence="3" id="KW-0326">Glycosidase</keyword>
<evidence type="ECO:0000259" key="4">
    <source>
        <dbReference type="Pfam" id="PF02449"/>
    </source>
</evidence>
<dbReference type="RefSeq" id="WP_088858636.1">
    <property type="nucleotide sequence ID" value="NZ_CP014862.1"/>
</dbReference>
<proteinExistence type="inferred from homology"/>
<dbReference type="InterPro" id="IPR054747">
    <property type="entry name" value="GLMA-like_C"/>
</dbReference>
<sequence>MGRVEFRGKRYIIDGEPVTIAGGTLQFFRVPADAWKDRLLKMREAGLNTVDTYVAWNWHEPEKGSFDFTGETHPQRDLVGFLELASELGFYVIIRPGPYICGEWRNGGIPDWLIDGHPEILAKGPNGPLPRDIYYPPITYLHPTYLKAVEEWYNAVFPVMKRYLHTRGGPIISVAIDDEPSYWETIFQPFLTDYNEIITKPGGLWERWLRENYTIEDLRRRYKGDFKDYSEIKVPTSFSEPLPKLFDWHHFKLWMINEYVHWIYEKMQREFDVPISILDPYLLQVAWRHFFSYMREHNLKIHVWTEFWYSFYRSSDFKEDKLGHIYYKTGIYRYHVKKAGTPPLSIETQSSLAHTIDPTEAELLYSILPPLGIPNINYYLFVGGENPTGYESHNGVTWDVYSPVGLDGSERPHFNVIKALSETMTSAEGLADAELRPKVAVGLYEPYEALNLWGYDGLEESTDLNEYLLGERGLFTLLAMSNTPFDAVDLEDATLDELLSYEQLWVYSLDFMSREVQDKLVEFVARGGNLVILPMLPRYDEDMEPYSALADFLGVEVERAKARKNPRLIQFLSVSAEGIDRMLVRNTVRGVKGGEPIAFLGEKPVGALVRKGRGSAVVLGFRLQYYTSHHDLHRKFVLKLKELQGVKEDFEVTNPDMIVLPIEGNGYAYLAVTNPRGHPVKGRIKYSGIEVPLLLESVEMRKRGTLYLPFGLRKEDTEIVYATATLVSWDGDVLTFRNHLSNSSEVALRGVGRVKVSGGEIVDESIGEILRIAVEHPGEYFEIELL</sequence>
<dbReference type="InterPro" id="IPR054746">
    <property type="entry name" value="GLMA-like_second"/>
</dbReference>
<dbReference type="Gene3D" id="3.40.50.880">
    <property type="match status" value="1"/>
</dbReference>
<evidence type="ECO:0000256" key="1">
    <source>
        <dbReference type="ARBA" id="ARBA00009809"/>
    </source>
</evidence>
<dbReference type="SUPFAM" id="SSF52317">
    <property type="entry name" value="Class I glutamine amidotransferase-like"/>
    <property type="match status" value="1"/>
</dbReference>
<name>A0A2Z2M9Z2_THEPR</name>
<accession>A0A2Z2M9Z2</accession>
<keyword evidence="8" id="KW-1185">Reference proteome</keyword>
<dbReference type="GeneID" id="33320545"/>
<evidence type="ECO:0000313" key="7">
    <source>
        <dbReference type="EMBL" id="ASJ03380.1"/>
    </source>
</evidence>
<dbReference type="EMBL" id="CP014862">
    <property type="protein sequence ID" value="ASJ03380.1"/>
    <property type="molecule type" value="Genomic_DNA"/>
</dbReference>
<evidence type="ECO:0000256" key="2">
    <source>
        <dbReference type="ARBA" id="ARBA00022801"/>
    </source>
</evidence>
<dbReference type="GO" id="GO:0004565">
    <property type="term" value="F:beta-galactosidase activity"/>
    <property type="evidence" value="ECO:0007669"/>
    <property type="project" value="InterPro"/>
</dbReference>
<evidence type="ECO:0000256" key="3">
    <source>
        <dbReference type="ARBA" id="ARBA00023295"/>
    </source>
</evidence>
<dbReference type="Pfam" id="PF02449">
    <property type="entry name" value="Glyco_hydro_42"/>
    <property type="match status" value="1"/>
</dbReference>
<evidence type="ECO:0000259" key="5">
    <source>
        <dbReference type="Pfam" id="PF22345"/>
    </source>
</evidence>
<dbReference type="PRINTS" id="PR00742">
    <property type="entry name" value="GLHYDRLASE35"/>
</dbReference>
<dbReference type="Gene3D" id="3.20.20.80">
    <property type="entry name" value="Glycosidases"/>
    <property type="match status" value="1"/>
</dbReference>